<reference evidence="1 2" key="2">
    <citation type="journal article" date="2022" name="Mol. Biol. Evol.">
        <title>Comparative Genomics Reveals Insights into the Divergent Evolution of Astigmatic Mites and Household Pest Adaptations.</title>
        <authorList>
            <person name="Xiong Q."/>
            <person name="Wan A.T."/>
            <person name="Liu X."/>
            <person name="Fung C.S."/>
            <person name="Xiao X."/>
            <person name="Malainual N."/>
            <person name="Hou J."/>
            <person name="Wang L."/>
            <person name="Wang M."/>
            <person name="Yang K.Y."/>
            <person name="Cui Y."/>
            <person name="Leung E.L."/>
            <person name="Nong W."/>
            <person name="Shin S.K."/>
            <person name="Au S.W."/>
            <person name="Jeong K.Y."/>
            <person name="Chew F.T."/>
            <person name="Hui J.H."/>
            <person name="Leung T.F."/>
            <person name="Tungtrongchitr A."/>
            <person name="Zhong N."/>
            <person name="Liu Z."/>
            <person name="Tsui S.K."/>
        </authorList>
    </citation>
    <scope>NUCLEOTIDE SEQUENCE [LARGE SCALE GENOMIC DNA]</scope>
    <source>
        <strain evidence="1">Derp</strain>
    </source>
</reference>
<sequence length="79" mass="9031">MARIFPAEFDAQYGVTISTVDSHESILMNEILEKKQLDQFLDENNEKITCVREFLLSLFSADDDEDDVDNGKDDIVNCL</sequence>
<dbReference type="EMBL" id="NJHN03000054">
    <property type="protein sequence ID" value="KAH9419730.1"/>
    <property type="molecule type" value="Genomic_DNA"/>
</dbReference>
<dbReference type="Proteomes" id="UP000887458">
    <property type="component" value="Unassembled WGS sequence"/>
</dbReference>
<reference evidence="1 2" key="1">
    <citation type="journal article" date="2018" name="J. Allergy Clin. Immunol.">
        <title>High-quality assembly of Dermatophagoides pteronyssinus genome and transcriptome reveals a wide range of novel allergens.</title>
        <authorList>
            <person name="Liu X.Y."/>
            <person name="Yang K.Y."/>
            <person name="Wang M.Q."/>
            <person name="Kwok J.S."/>
            <person name="Zeng X."/>
            <person name="Yang Z."/>
            <person name="Xiao X.J."/>
            <person name="Lau C.P."/>
            <person name="Li Y."/>
            <person name="Huang Z.M."/>
            <person name="Ba J.G."/>
            <person name="Yim A.K."/>
            <person name="Ouyang C.Y."/>
            <person name="Ngai S.M."/>
            <person name="Chan T.F."/>
            <person name="Leung E.L."/>
            <person name="Liu L."/>
            <person name="Liu Z.G."/>
            <person name="Tsui S.K."/>
        </authorList>
    </citation>
    <scope>NUCLEOTIDE SEQUENCE [LARGE SCALE GENOMIC DNA]</scope>
    <source>
        <strain evidence="1">Derp</strain>
    </source>
</reference>
<proteinExistence type="predicted"/>
<evidence type="ECO:0000313" key="2">
    <source>
        <dbReference type="Proteomes" id="UP000887458"/>
    </source>
</evidence>
<gene>
    <name evidence="1" type="ORF">DERP_001560</name>
</gene>
<protein>
    <submittedName>
        <fullName evidence="1">Uncharacterized protein</fullName>
    </submittedName>
</protein>
<keyword evidence="2" id="KW-1185">Reference proteome</keyword>
<organism evidence="1 2">
    <name type="scientific">Dermatophagoides pteronyssinus</name>
    <name type="common">European house dust mite</name>
    <dbReference type="NCBI Taxonomy" id="6956"/>
    <lineage>
        <taxon>Eukaryota</taxon>
        <taxon>Metazoa</taxon>
        <taxon>Ecdysozoa</taxon>
        <taxon>Arthropoda</taxon>
        <taxon>Chelicerata</taxon>
        <taxon>Arachnida</taxon>
        <taxon>Acari</taxon>
        <taxon>Acariformes</taxon>
        <taxon>Sarcoptiformes</taxon>
        <taxon>Astigmata</taxon>
        <taxon>Psoroptidia</taxon>
        <taxon>Analgoidea</taxon>
        <taxon>Pyroglyphidae</taxon>
        <taxon>Dermatophagoidinae</taxon>
        <taxon>Dermatophagoides</taxon>
    </lineage>
</organism>
<comment type="caution">
    <text evidence="1">The sequence shown here is derived from an EMBL/GenBank/DDBJ whole genome shotgun (WGS) entry which is preliminary data.</text>
</comment>
<accession>A0ABQ8JBC8</accession>
<name>A0ABQ8JBC8_DERPT</name>
<evidence type="ECO:0000313" key="1">
    <source>
        <dbReference type="EMBL" id="KAH9419730.1"/>
    </source>
</evidence>